<dbReference type="STRING" id="27349.A0A0L6VTK0"/>
<comment type="caution">
    <text evidence="1">The sequence shown here is derived from an EMBL/GenBank/DDBJ whole genome shotgun (WGS) entry which is preliminary data.</text>
</comment>
<evidence type="ECO:0000313" key="2">
    <source>
        <dbReference type="Proteomes" id="UP000037035"/>
    </source>
</evidence>
<name>A0A0L6VTK0_9BASI</name>
<dbReference type="EMBL" id="LAVV01000921">
    <property type="protein sequence ID" value="KNZ63937.1"/>
    <property type="molecule type" value="Genomic_DNA"/>
</dbReference>
<protein>
    <submittedName>
        <fullName evidence="1">Uncharacterized protein</fullName>
    </submittedName>
</protein>
<dbReference type="AlphaFoldDB" id="A0A0L6VTK0"/>
<dbReference type="Proteomes" id="UP000037035">
    <property type="component" value="Unassembled WGS sequence"/>
</dbReference>
<gene>
    <name evidence="1" type="ORF">VP01_1082g3</name>
</gene>
<keyword evidence="2" id="KW-1185">Reference proteome</keyword>
<accession>A0A0L6VTK0</accession>
<reference evidence="1 2" key="1">
    <citation type="submission" date="2015-08" db="EMBL/GenBank/DDBJ databases">
        <title>Next Generation Sequencing and Analysis of the Genome of Puccinia sorghi L Schw, the Causal Agent of Maize Common Rust.</title>
        <authorList>
            <person name="Rochi L."/>
            <person name="Burguener G."/>
            <person name="Darino M."/>
            <person name="Turjanski A."/>
            <person name="Kreff E."/>
            <person name="Dieguez M.J."/>
            <person name="Sacco F."/>
        </authorList>
    </citation>
    <scope>NUCLEOTIDE SEQUENCE [LARGE SCALE GENOMIC DNA]</scope>
    <source>
        <strain evidence="1 2">RO10H11247</strain>
    </source>
</reference>
<evidence type="ECO:0000313" key="1">
    <source>
        <dbReference type="EMBL" id="KNZ63937.1"/>
    </source>
</evidence>
<organism evidence="1 2">
    <name type="scientific">Puccinia sorghi</name>
    <dbReference type="NCBI Taxonomy" id="27349"/>
    <lineage>
        <taxon>Eukaryota</taxon>
        <taxon>Fungi</taxon>
        <taxon>Dikarya</taxon>
        <taxon>Basidiomycota</taxon>
        <taxon>Pucciniomycotina</taxon>
        <taxon>Pucciniomycetes</taxon>
        <taxon>Pucciniales</taxon>
        <taxon>Pucciniaceae</taxon>
        <taxon>Puccinia</taxon>
    </lineage>
</organism>
<dbReference type="OrthoDB" id="2497235at2759"/>
<proteinExistence type="predicted"/>
<sequence length="519" mass="58774">MDATREAEQDRRQAPVALSGKHINNVLLHEGNLDHALKSSPAGLNRQELCEALPYFRSYQGALITLAPFPEERGHYVSNRRTMGYLLDGCPAPRDVFEDSGRVIISHGGGGSTRTQPAGSGVPQLTLVKSQTRDNFRVKALQACQQRQFPVVLIGGSWLIMNGWWQAGKKYSGMPWIQKYGSVGYAVLGYYLVTHSWPEKEFMSEQPHNYCIRFKCKSLKNPMRRMQRIRFQWMSSQGDPWWLSDMEESLESCINGAIPPASMPQSPWLPEHDQQEDSCPGENVLGGWSTNDFQPGMDVESDSNTIVHEMASCTLMDSWEDGHPQGDNDVEMDCQATGLLDSSEEGHPEGDHGVEMDCETTVYSDTPDYEEMGKVEDEEPIQYTCNACGMDSLLIYQGCWMCLNEECEEFFQRHIAPSSAFHDGSTWTEGLDELRYVPWFLKHQQFLEKEERVPYQLKPRLTLQELDGHQRENFAAHLPRQTGFYCSSCGRLSVRIYWGALICSNAECQVGALVFCVRT</sequence>
<dbReference type="VEuPathDB" id="FungiDB:VP01_1082g3"/>